<dbReference type="RefSeq" id="WP_097029267.1">
    <property type="nucleotide sequence ID" value="NZ_OAOQ01000002.1"/>
</dbReference>
<dbReference type="Pfam" id="PF10604">
    <property type="entry name" value="Polyketide_cyc2"/>
    <property type="match status" value="1"/>
</dbReference>
<dbReference type="OrthoDB" id="7860307at2"/>
<dbReference type="Proteomes" id="UP000219467">
    <property type="component" value="Unassembled WGS sequence"/>
</dbReference>
<dbReference type="InterPro" id="IPR019587">
    <property type="entry name" value="Polyketide_cyclase/dehydratase"/>
</dbReference>
<dbReference type="Gene3D" id="3.30.530.20">
    <property type="match status" value="1"/>
</dbReference>
<gene>
    <name evidence="1" type="ORF">SAMN05878503_102240</name>
</gene>
<keyword evidence="2" id="KW-1185">Reference proteome</keyword>
<dbReference type="CDD" id="cd07812">
    <property type="entry name" value="SRPBCC"/>
    <property type="match status" value="1"/>
</dbReference>
<sequence length="157" mass="17694">MKLSTREDVEAPAEFVWDVLSDFVLWERTALRRGIEVQRLDGLPMAGPGMGWMVRFAFQGKPREINLRLAAIEPGQRLTFEGQSTSVRAHLALDVVQLAPLRTRVAVVSEVRPQTIGARVLVQSLKLARGRLQLRYEKRVAGLAAEIEDRWRAHRGG</sequence>
<evidence type="ECO:0000313" key="1">
    <source>
        <dbReference type="EMBL" id="SNX68668.1"/>
    </source>
</evidence>
<name>A0A285CNP3_9RHOB</name>
<dbReference type="EMBL" id="OAOQ01000002">
    <property type="protein sequence ID" value="SNX68668.1"/>
    <property type="molecule type" value="Genomic_DNA"/>
</dbReference>
<dbReference type="AlphaFoldDB" id="A0A285CNP3"/>
<dbReference type="InterPro" id="IPR023393">
    <property type="entry name" value="START-like_dom_sf"/>
</dbReference>
<accession>A0A285CNP3</accession>
<proteinExistence type="predicted"/>
<organism evidence="1 2">
    <name type="scientific">Cereibacter ovatus</name>
    <dbReference type="NCBI Taxonomy" id="439529"/>
    <lineage>
        <taxon>Bacteria</taxon>
        <taxon>Pseudomonadati</taxon>
        <taxon>Pseudomonadota</taxon>
        <taxon>Alphaproteobacteria</taxon>
        <taxon>Rhodobacterales</taxon>
        <taxon>Paracoccaceae</taxon>
        <taxon>Cereibacter</taxon>
    </lineage>
</organism>
<dbReference type="SUPFAM" id="SSF55961">
    <property type="entry name" value="Bet v1-like"/>
    <property type="match status" value="1"/>
</dbReference>
<protein>
    <submittedName>
        <fullName evidence="1">Polyketide cyclase/dehydrase/lipid transport protein</fullName>
    </submittedName>
</protein>
<reference evidence="2" key="1">
    <citation type="submission" date="2017-08" db="EMBL/GenBank/DDBJ databases">
        <authorList>
            <person name="Varghese N."/>
            <person name="Submissions S."/>
        </authorList>
    </citation>
    <scope>NUCLEOTIDE SEQUENCE [LARGE SCALE GENOMIC DNA]</scope>
    <source>
        <strain evidence="2">JA234</strain>
    </source>
</reference>
<evidence type="ECO:0000313" key="2">
    <source>
        <dbReference type="Proteomes" id="UP000219467"/>
    </source>
</evidence>